<dbReference type="PANTHER" id="PTHR34387">
    <property type="entry name" value="SLR1258 PROTEIN"/>
    <property type="match status" value="1"/>
</dbReference>
<evidence type="ECO:0000256" key="1">
    <source>
        <dbReference type="SAM" id="SignalP"/>
    </source>
</evidence>
<keyword evidence="3" id="KW-1185">Reference proteome</keyword>
<evidence type="ECO:0000313" key="3">
    <source>
        <dbReference type="Proteomes" id="UP000244193"/>
    </source>
</evidence>
<organism evidence="2 3">
    <name type="scientific">Flavobacterium magnum</name>
    <dbReference type="NCBI Taxonomy" id="2162713"/>
    <lineage>
        <taxon>Bacteria</taxon>
        <taxon>Pseudomonadati</taxon>
        <taxon>Bacteroidota</taxon>
        <taxon>Flavobacteriia</taxon>
        <taxon>Flavobacteriales</taxon>
        <taxon>Flavobacteriaceae</taxon>
        <taxon>Flavobacterium</taxon>
    </lineage>
</organism>
<dbReference type="KEGG" id="fmg:HYN48_12635"/>
<dbReference type="OrthoDB" id="6021921at2"/>
<dbReference type="Proteomes" id="UP000244193">
    <property type="component" value="Chromosome"/>
</dbReference>
<evidence type="ECO:0008006" key="4">
    <source>
        <dbReference type="Google" id="ProtNLM"/>
    </source>
</evidence>
<reference evidence="2 3" key="1">
    <citation type="submission" date="2018-04" db="EMBL/GenBank/DDBJ databases">
        <title>Genome sequencing of Flavobacterium sp. HYN0048.</title>
        <authorList>
            <person name="Yi H."/>
            <person name="Baek C."/>
        </authorList>
    </citation>
    <scope>NUCLEOTIDE SEQUENCE [LARGE SCALE GENOMIC DNA]</scope>
    <source>
        <strain evidence="2 3">HYN0048</strain>
    </source>
</reference>
<protein>
    <recommendedName>
        <fullName evidence="4">SIMPL domain-containing protein</fullName>
    </recommendedName>
</protein>
<feature type="chain" id="PRO_5015391328" description="SIMPL domain-containing protein" evidence="1">
    <location>
        <begin position="19"/>
        <end position="231"/>
    </location>
</feature>
<dbReference type="RefSeq" id="WP_108372257.1">
    <property type="nucleotide sequence ID" value="NZ_CP028811.1"/>
</dbReference>
<dbReference type="GO" id="GO:0006974">
    <property type="term" value="P:DNA damage response"/>
    <property type="evidence" value="ECO:0007669"/>
    <property type="project" value="TreeGrafter"/>
</dbReference>
<dbReference type="InterPro" id="IPR052022">
    <property type="entry name" value="26kDa_periplasmic_antigen"/>
</dbReference>
<dbReference type="Pfam" id="PF04402">
    <property type="entry name" value="SIMPL"/>
    <property type="match status" value="1"/>
</dbReference>
<name>A0A2S0RGT2_9FLAO</name>
<dbReference type="EMBL" id="CP028811">
    <property type="protein sequence ID" value="AWA30856.1"/>
    <property type="molecule type" value="Genomic_DNA"/>
</dbReference>
<sequence>MKKTLLLFAFLCMSLTQAQERQIPLLTVNGEGKIKVVPDQASISVSVISNGTKSAEVKKANDTKVDAVLKYIQKMNIAKADFQTQRVNLYDNYDYEKKKHDYQATQTITILLKDLSKYDELMEGLVDMGVNNISGVDFKTSKLEQYRSDARKAAIKNARAKADDYATSLNQSLGEAFTVIDNSPIDYPRPMFNAMAMAKMEMSDGGNQTLATGEIEITANVSVSYVLKPTR</sequence>
<feature type="signal peptide" evidence="1">
    <location>
        <begin position="1"/>
        <end position="18"/>
    </location>
</feature>
<dbReference type="PANTHER" id="PTHR34387:SF1">
    <property type="entry name" value="PERIPLASMIC IMMUNOGENIC PROTEIN"/>
    <property type="match status" value="1"/>
</dbReference>
<dbReference type="AlphaFoldDB" id="A0A2S0RGT2"/>
<proteinExistence type="predicted"/>
<accession>A0A2S0RGT2</accession>
<dbReference type="InterPro" id="IPR007497">
    <property type="entry name" value="SIMPL/DUF541"/>
</dbReference>
<dbReference type="Gene3D" id="3.30.110.170">
    <property type="entry name" value="Protein of unknown function (DUF541), domain 1"/>
    <property type="match status" value="1"/>
</dbReference>
<keyword evidence="1" id="KW-0732">Signal</keyword>
<evidence type="ECO:0000313" key="2">
    <source>
        <dbReference type="EMBL" id="AWA30856.1"/>
    </source>
</evidence>
<gene>
    <name evidence="2" type="ORF">HYN48_12635</name>
</gene>
<dbReference type="Gene3D" id="3.30.70.2970">
    <property type="entry name" value="Protein of unknown function (DUF541), domain 2"/>
    <property type="match status" value="1"/>
</dbReference>